<feature type="non-terminal residue" evidence="1">
    <location>
        <position position="1"/>
    </location>
</feature>
<accession>A0A0S4JDM6</accession>
<evidence type="ECO:0000313" key="1">
    <source>
        <dbReference type="EMBL" id="CUG88221.1"/>
    </source>
</evidence>
<dbReference type="AlphaFoldDB" id="A0A0S4JDM6"/>
<sequence>RELYGDIDHVASAASGCIHTGSFYQSTFSVSSTHVFVSMTHGFLYRTFNSDKTFVLEVTASLMVFYPPFGFLGTADGTVLSIISSTVTLGDVNFTATSTTLPVWLVAVSTSALSSSLLLRHCVVTISDVILSSNSSRFNYSLPTPLNNDNPLVVQFVVNKTMVFDNSVYRAVDLMPQLVRDKTKSSAINKQFVVNKTMVFDNSVYRAVDLMPQLVRDKTKSSVINNTAAQLHNCSVMIAGARLNIERVTSEGLPLQLVASVLLPAVVSHSTIVVVDITSTTPAALSLVTWIGNTNVSFSRLVGDRVMHGATLLGGRGNLSLMDVTLDVRRSTIVSSQLFPHALLAITRNIDSGAAVQTSSLSAANDYAPTTNFSITIL</sequence>
<evidence type="ECO:0000313" key="2">
    <source>
        <dbReference type="Proteomes" id="UP000051952"/>
    </source>
</evidence>
<feature type="non-terminal residue" evidence="1">
    <location>
        <position position="378"/>
    </location>
</feature>
<gene>
    <name evidence="1" type="ORF">BSAL_14250</name>
</gene>
<dbReference type="EMBL" id="CYKH01001625">
    <property type="protein sequence ID" value="CUG88221.1"/>
    <property type="molecule type" value="Genomic_DNA"/>
</dbReference>
<dbReference type="VEuPathDB" id="TriTrypDB:BSAL_14250"/>
<organism evidence="1 2">
    <name type="scientific">Bodo saltans</name>
    <name type="common">Flagellated protozoan</name>
    <dbReference type="NCBI Taxonomy" id="75058"/>
    <lineage>
        <taxon>Eukaryota</taxon>
        <taxon>Discoba</taxon>
        <taxon>Euglenozoa</taxon>
        <taxon>Kinetoplastea</taxon>
        <taxon>Metakinetoplastina</taxon>
        <taxon>Eubodonida</taxon>
        <taxon>Bodonidae</taxon>
        <taxon>Bodo</taxon>
    </lineage>
</organism>
<dbReference type="Proteomes" id="UP000051952">
    <property type="component" value="Unassembled WGS sequence"/>
</dbReference>
<name>A0A0S4JDM6_BODSA</name>
<keyword evidence="2" id="KW-1185">Reference proteome</keyword>
<proteinExistence type="predicted"/>
<protein>
    <submittedName>
        <fullName evidence="1">Uncharacterized protein</fullName>
    </submittedName>
</protein>
<reference evidence="2" key="1">
    <citation type="submission" date="2015-09" db="EMBL/GenBank/DDBJ databases">
        <authorList>
            <consortium name="Pathogen Informatics"/>
        </authorList>
    </citation>
    <scope>NUCLEOTIDE SEQUENCE [LARGE SCALE GENOMIC DNA]</scope>
    <source>
        <strain evidence="2">Lake Konstanz</strain>
    </source>
</reference>